<sequence>MDSSGANSSKAKKGGRGKGTIGASMSRKMTDDNLCSCEHCTYANVQSTVSMKISILL</sequence>
<gene>
    <name evidence="2" type="ORF">Lalb_Chr24g0396881</name>
</gene>
<accession>A0A6A4N736</accession>
<evidence type="ECO:0000313" key="3">
    <source>
        <dbReference type="Proteomes" id="UP000447434"/>
    </source>
</evidence>
<dbReference type="EMBL" id="WOCE01000024">
    <property type="protein sequence ID" value="KAE9585962.1"/>
    <property type="molecule type" value="Genomic_DNA"/>
</dbReference>
<evidence type="ECO:0000256" key="1">
    <source>
        <dbReference type="SAM" id="MobiDB-lite"/>
    </source>
</evidence>
<keyword evidence="3" id="KW-1185">Reference proteome</keyword>
<name>A0A6A4N736_LUPAL</name>
<organism evidence="2 3">
    <name type="scientific">Lupinus albus</name>
    <name type="common">White lupine</name>
    <name type="synonym">Lupinus termis</name>
    <dbReference type="NCBI Taxonomy" id="3870"/>
    <lineage>
        <taxon>Eukaryota</taxon>
        <taxon>Viridiplantae</taxon>
        <taxon>Streptophyta</taxon>
        <taxon>Embryophyta</taxon>
        <taxon>Tracheophyta</taxon>
        <taxon>Spermatophyta</taxon>
        <taxon>Magnoliopsida</taxon>
        <taxon>eudicotyledons</taxon>
        <taxon>Gunneridae</taxon>
        <taxon>Pentapetalae</taxon>
        <taxon>rosids</taxon>
        <taxon>fabids</taxon>
        <taxon>Fabales</taxon>
        <taxon>Fabaceae</taxon>
        <taxon>Papilionoideae</taxon>
        <taxon>50 kb inversion clade</taxon>
        <taxon>genistoids sensu lato</taxon>
        <taxon>core genistoids</taxon>
        <taxon>Genisteae</taxon>
        <taxon>Lupinus</taxon>
    </lineage>
</organism>
<proteinExistence type="predicted"/>
<evidence type="ECO:0000313" key="2">
    <source>
        <dbReference type="EMBL" id="KAE9585962.1"/>
    </source>
</evidence>
<reference evidence="3" key="1">
    <citation type="journal article" date="2020" name="Nat. Commun.">
        <title>Genome sequence of the cluster root forming white lupin.</title>
        <authorList>
            <person name="Hufnagel B."/>
            <person name="Marques A."/>
            <person name="Soriano A."/>
            <person name="Marques L."/>
            <person name="Divol F."/>
            <person name="Doumas P."/>
            <person name="Sallet E."/>
            <person name="Mancinotti D."/>
            <person name="Carrere S."/>
            <person name="Marande W."/>
            <person name="Arribat S."/>
            <person name="Keller J."/>
            <person name="Huneau C."/>
            <person name="Blein T."/>
            <person name="Aime D."/>
            <person name="Laguerre M."/>
            <person name="Taylor J."/>
            <person name="Schubert V."/>
            <person name="Nelson M."/>
            <person name="Geu-Flores F."/>
            <person name="Crespi M."/>
            <person name="Gallardo-Guerrero K."/>
            <person name="Delaux P.-M."/>
            <person name="Salse J."/>
            <person name="Berges H."/>
            <person name="Guyot R."/>
            <person name="Gouzy J."/>
            <person name="Peret B."/>
        </authorList>
    </citation>
    <scope>NUCLEOTIDE SEQUENCE [LARGE SCALE GENOMIC DNA]</scope>
    <source>
        <strain evidence="3">cv. Amiga</strain>
    </source>
</reference>
<dbReference type="AlphaFoldDB" id="A0A6A4N736"/>
<dbReference type="Proteomes" id="UP000447434">
    <property type="component" value="Chromosome 24"/>
</dbReference>
<protein>
    <submittedName>
        <fullName evidence="2">Uncharacterized protein</fullName>
    </submittedName>
</protein>
<feature type="region of interest" description="Disordered" evidence="1">
    <location>
        <begin position="1"/>
        <end position="25"/>
    </location>
</feature>
<comment type="caution">
    <text evidence="2">The sequence shown here is derived from an EMBL/GenBank/DDBJ whole genome shotgun (WGS) entry which is preliminary data.</text>
</comment>